<dbReference type="InterPro" id="IPR017853">
    <property type="entry name" value="GH"/>
</dbReference>
<dbReference type="GO" id="GO:0004565">
    <property type="term" value="F:beta-galactosidase activity"/>
    <property type="evidence" value="ECO:0007669"/>
    <property type="project" value="InterPro"/>
</dbReference>
<evidence type="ECO:0000256" key="1">
    <source>
        <dbReference type="ARBA" id="ARBA00022801"/>
    </source>
</evidence>
<sequence length="92" mass="9883">MLAGYGQAQNQTQVRIDKASGQLLIQGKPFLIPGGELGNSSAGAAAQADQILPSMAKLNLNTVLMPVAWEQIEPQEGIVDFNILDHWIDVAR</sequence>
<dbReference type="RefSeq" id="WP_186745058.1">
    <property type="nucleotide sequence ID" value="NZ_CP060394.1"/>
</dbReference>
<dbReference type="GO" id="GO:0005975">
    <property type="term" value="P:carbohydrate metabolic process"/>
    <property type="evidence" value="ECO:0007669"/>
    <property type="project" value="InterPro"/>
</dbReference>
<dbReference type="AlphaFoldDB" id="A0A7G8BLY0"/>
<dbReference type="Proteomes" id="UP000515312">
    <property type="component" value="Chromosome"/>
</dbReference>
<keyword evidence="1" id="KW-0378">Hydrolase</keyword>
<dbReference type="InterPro" id="IPR013529">
    <property type="entry name" value="Glyco_hydro_42_N"/>
</dbReference>
<dbReference type="KEGG" id="adin:H7849_06275"/>
<feature type="domain" description="Glycoside hydrolase family 42 N-terminal" evidence="3">
    <location>
        <begin position="47"/>
        <end position="91"/>
    </location>
</feature>
<evidence type="ECO:0000313" key="5">
    <source>
        <dbReference type="Proteomes" id="UP000515312"/>
    </source>
</evidence>
<dbReference type="GO" id="GO:0009341">
    <property type="term" value="C:beta-galactosidase complex"/>
    <property type="evidence" value="ECO:0007669"/>
    <property type="project" value="InterPro"/>
</dbReference>
<protein>
    <submittedName>
        <fullName evidence="4">Beta-galactosidase</fullName>
    </submittedName>
</protein>
<keyword evidence="2" id="KW-0326">Glycosidase</keyword>
<evidence type="ECO:0000313" key="4">
    <source>
        <dbReference type="EMBL" id="QNI33550.1"/>
    </source>
</evidence>
<reference evidence="4 5" key="1">
    <citation type="submission" date="2020-08" db="EMBL/GenBank/DDBJ databases">
        <title>Edaphobacter telluris sp. nov. and Acidobacterium dinghuensis sp. nov., two acidobacteria isolated from forest soil.</title>
        <authorList>
            <person name="Fu J."/>
            <person name="Qiu L."/>
        </authorList>
    </citation>
    <scope>NUCLEOTIDE SEQUENCE [LARGE SCALE GENOMIC DNA]</scope>
    <source>
        <strain evidence="4">4Y35</strain>
    </source>
</reference>
<dbReference type="Gene3D" id="3.20.20.80">
    <property type="entry name" value="Glycosidases"/>
    <property type="match status" value="1"/>
</dbReference>
<accession>A0A7G8BLY0</accession>
<dbReference type="EMBL" id="CP060394">
    <property type="protein sequence ID" value="QNI33550.1"/>
    <property type="molecule type" value="Genomic_DNA"/>
</dbReference>
<name>A0A7G8BLY0_9BACT</name>
<dbReference type="Pfam" id="PF02449">
    <property type="entry name" value="Glyco_hydro_42"/>
    <property type="match status" value="1"/>
</dbReference>
<organism evidence="4 5">
    <name type="scientific">Alloacidobacterium dinghuense</name>
    <dbReference type="NCBI Taxonomy" id="2763107"/>
    <lineage>
        <taxon>Bacteria</taxon>
        <taxon>Pseudomonadati</taxon>
        <taxon>Acidobacteriota</taxon>
        <taxon>Terriglobia</taxon>
        <taxon>Terriglobales</taxon>
        <taxon>Acidobacteriaceae</taxon>
        <taxon>Alloacidobacterium</taxon>
    </lineage>
</organism>
<dbReference type="SUPFAM" id="SSF51445">
    <property type="entry name" value="(Trans)glycosidases"/>
    <property type="match status" value="1"/>
</dbReference>
<keyword evidence="5" id="KW-1185">Reference proteome</keyword>
<evidence type="ECO:0000256" key="2">
    <source>
        <dbReference type="ARBA" id="ARBA00023295"/>
    </source>
</evidence>
<gene>
    <name evidence="4" type="ORF">H7849_06275</name>
</gene>
<evidence type="ECO:0000259" key="3">
    <source>
        <dbReference type="Pfam" id="PF02449"/>
    </source>
</evidence>
<proteinExistence type="predicted"/>